<keyword evidence="2" id="KW-1185">Reference proteome</keyword>
<protein>
    <submittedName>
        <fullName evidence="1">Uncharacterized protein</fullName>
    </submittedName>
</protein>
<name>A0AAF0ZH54_SOLVR</name>
<dbReference type="Proteomes" id="UP001234989">
    <property type="component" value="Chromosome 7"/>
</dbReference>
<evidence type="ECO:0000313" key="2">
    <source>
        <dbReference type="Proteomes" id="UP001234989"/>
    </source>
</evidence>
<organism evidence="1 2">
    <name type="scientific">Solanum verrucosum</name>
    <dbReference type="NCBI Taxonomy" id="315347"/>
    <lineage>
        <taxon>Eukaryota</taxon>
        <taxon>Viridiplantae</taxon>
        <taxon>Streptophyta</taxon>
        <taxon>Embryophyta</taxon>
        <taxon>Tracheophyta</taxon>
        <taxon>Spermatophyta</taxon>
        <taxon>Magnoliopsida</taxon>
        <taxon>eudicotyledons</taxon>
        <taxon>Gunneridae</taxon>
        <taxon>Pentapetalae</taxon>
        <taxon>asterids</taxon>
        <taxon>lamiids</taxon>
        <taxon>Solanales</taxon>
        <taxon>Solanaceae</taxon>
        <taxon>Solanoideae</taxon>
        <taxon>Solaneae</taxon>
        <taxon>Solanum</taxon>
    </lineage>
</organism>
<gene>
    <name evidence="1" type="ORF">MTR67_031985</name>
</gene>
<sequence length="81" mass="8932">MYSGSLTGASLIPHEVRVSYVSQDEGSLGNHQWFLSAGHVEGVGSGRDKTGSIRAYVKEFTTLQIPNLKDEDMLFHFMDGQ</sequence>
<proteinExistence type="predicted"/>
<accession>A0AAF0ZH54</accession>
<dbReference type="EMBL" id="CP133618">
    <property type="protein sequence ID" value="WMV38600.1"/>
    <property type="molecule type" value="Genomic_DNA"/>
</dbReference>
<dbReference type="AlphaFoldDB" id="A0AAF0ZH54"/>
<reference evidence="1" key="1">
    <citation type="submission" date="2023-08" db="EMBL/GenBank/DDBJ databases">
        <title>A de novo genome assembly of Solanum verrucosum Schlechtendal, a Mexican diploid species geographically isolated from the other diploid A-genome species in potato relatives.</title>
        <authorList>
            <person name="Hosaka K."/>
        </authorList>
    </citation>
    <scope>NUCLEOTIDE SEQUENCE</scope>
    <source>
        <tissue evidence="1">Young leaves</tissue>
    </source>
</reference>
<evidence type="ECO:0000313" key="1">
    <source>
        <dbReference type="EMBL" id="WMV38600.1"/>
    </source>
</evidence>